<evidence type="ECO:0000313" key="3">
    <source>
        <dbReference type="Proteomes" id="UP001152747"/>
    </source>
</evidence>
<name>A0A9P1MYN6_9PELO</name>
<dbReference type="EMBL" id="CANHGI010000002">
    <property type="protein sequence ID" value="CAI5441595.1"/>
    <property type="molecule type" value="Genomic_DNA"/>
</dbReference>
<evidence type="ECO:0000313" key="2">
    <source>
        <dbReference type="EMBL" id="CAI5441595.1"/>
    </source>
</evidence>
<gene>
    <name evidence="2" type="ORF">CAMP_LOCUS4232</name>
</gene>
<evidence type="ECO:0000256" key="1">
    <source>
        <dbReference type="SAM" id="Phobius"/>
    </source>
</evidence>
<keyword evidence="3" id="KW-1185">Reference proteome</keyword>
<dbReference type="Proteomes" id="UP001152747">
    <property type="component" value="Unassembled WGS sequence"/>
</dbReference>
<proteinExistence type="predicted"/>
<protein>
    <submittedName>
        <fullName evidence="2">Uncharacterized protein</fullName>
    </submittedName>
</protein>
<keyword evidence="1" id="KW-0472">Membrane</keyword>
<dbReference type="AlphaFoldDB" id="A0A9P1MYN6"/>
<feature type="transmembrane region" description="Helical" evidence="1">
    <location>
        <begin position="21"/>
        <end position="42"/>
    </location>
</feature>
<keyword evidence="1" id="KW-1133">Transmembrane helix</keyword>
<sequence length="90" mass="10618">MKMIIEFFELFERDKFSSIEWFVLTYSMLLIASTSLAMIFRFTTNSTYHIPNIINENILRLETEIQDLPPFKVSATLDDTETVTTKETRE</sequence>
<reference evidence="2" key="1">
    <citation type="submission" date="2022-11" db="EMBL/GenBank/DDBJ databases">
        <authorList>
            <person name="Kikuchi T."/>
        </authorList>
    </citation>
    <scope>NUCLEOTIDE SEQUENCE</scope>
    <source>
        <strain evidence="2">PS1010</strain>
    </source>
</reference>
<keyword evidence="1" id="KW-0812">Transmembrane</keyword>
<comment type="caution">
    <text evidence="2">The sequence shown here is derived from an EMBL/GenBank/DDBJ whole genome shotgun (WGS) entry which is preliminary data.</text>
</comment>
<accession>A0A9P1MYN6</accession>
<organism evidence="2 3">
    <name type="scientific">Caenorhabditis angaria</name>
    <dbReference type="NCBI Taxonomy" id="860376"/>
    <lineage>
        <taxon>Eukaryota</taxon>
        <taxon>Metazoa</taxon>
        <taxon>Ecdysozoa</taxon>
        <taxon>Nematoda</taxon>
        <taxon>Chromadorea</taxon>
        <taxon>Rhabditida</taxon>
        <taxon>Rhabditina</taxon>
        <taxon>Rhabditomorpha</taxon>
        <taxon>Rhabditoidea</taxon>
        <taxon>Rhabditidae</taxon>
        <taxon>Peloderinae</taxon>
        <taxon>Caenorhabditis</taxon>
    </lineage>
</organism>